<evidence type="ECO:0000313" key="9">
    <source>
        <dbReference type="EMBL" id="KGE04305.1"/>
    </source>
</evidence>
<dbReference type="Gene3D" id="3.30.70.660">
    <property type="entry name" value="Pseudouridine synthase I, catalytic domain, C-terminal subdomain"/>
    <property type="match status" value="1"/>
</dbReference>
<dbReference type="InterPro" id="IPR020094">
    <property type="entry name" value="TruA/RsuA/RluB/E/F_N"/>
</dbReference>
<dbReference type="EC" id="5.4.99.12" evidence="4"/>
<keyword evidence="3 4" id="KW-0413">Isomerase</keyword>
<gene>
    <name evidence="4" type="primary">truA</name>
    <name evidence="9" type="ORF">HRUBRA_01169</name>
</gene>
<dbReference type="eggNOG" id="COG0101">
    <property type="taxonomic scope" value="Bacteria"/>
</dbReference>
<dbReference type="SUPFAM" id="SSF55120">
    <property type="entry name" value="Pseudouridine synthase"/>
    <property type="match status" value="1"/>
</dbReference>
<dbReference type="PATRIC" id="fig|1265313.6.peg.1154"/>
<dbReference type="NCBIfam" id="TIGR00071">
    <property type="entry name" value="hisT_truA"/>
    <property type="match status" value="1"/>
</dbReference>
<dbReference type="GO" id="GO:0003723">
    <property type="term" value="F:RNA binding"/>
    <property type="evidence" value="ECO:0007669"/>
    <property type="project" value="InterPro"/>
</dbReference>
<dbReference type="InterPro" id="IPR020103">
    <property type="entry name" value="PsdUridine_synth_cat_dom_sf"/>
</dbReference>
<accession>A0A095VSG0</accession>
<dbReference type="EMBL" id="AUVB01000031">
    <property type="protein sequence ID" value="KGE04305.1"/>
    <property type="molecule type" value="Genomic_DNA"/>
</dbReference>
<evidence type="ECO:0000256" key="2">
    <source>
        <dbReference type="ARBA" id="ARBA00022694"/>
    </source>
</evidence>
<dbReference type="PANTHER" id="PTHR11142">
    <property type="entry name" value="PSEUDOURIDYLATE SYNTHASE"/>
    <property type="match status" value="1"/>
</dbReference>
<dbReference type="FunFam" id="3.30.70.580:FF:000001">
    <property type="entry name" value="tRNA pseudouridine synthase A"/>
    <property type="match status" value="1"/>
</dbReference>
<evidence type="ECO:0000256" key="6">
    <source>
        <dbReference type="PIRSR" id="PIRSR001430-2"/>
    </source>
</evidence>
<protein>
    <recommendedName>
        <fullName evidence="4">tRNA pseudouridine synthase A</fullName>
        <ecNumber evidence="4">5.4.99.12</ecNumber>
    </recommendedName>
    <alternativeName>
        <fullName evidence="4">tRNA pseudouridine(38-40) synthase</fullName>
    </alternativeName>
    <alternativeName>
        <fullName evidence="4">tRNA pseudouridylate synthase I</fullName>
    </alternativeName>
    <alternativeName>
        <fullName evidence="4">tRNA-uridine isomerase I</fullName>
    </alternativeName>
</protein>
<name>A0A095VSG0_9GAMM</name>
<dbReference type="PANTHER" id="PTHR11142:SF0">
    <property type="entry name" value="TRNA PSEUDOURIDINE SYNTHASE-LIKE 1"/>
    <property type="match status" value="1"/>
</dbReference>
<comment type="caution">
    <text evidence="9">The sequence shown here is derived from an EMBL/GenBank/DDBJ whole genome shotgun (WGS) entry which is preliminary data.</text>
</comment>
<keyword evidence="2 4" id="KW-0819">tRNA processing</keyword>
<dbReference type="Gene3D" id="3.30.70.580">
    <property type="entry name" value="Pseudouridine synthase I, catalytic domain, N-terminal subdomain"/>
    <property type="match status" value="1"/>
</dbReference>
<comment type="caution">
    <text evidence="4">Lacks conserved residue(s) required for the propagation of feature annotation.</text>
</comment>
<dbReference type="HOGENOM" id="CLU_014673_0_2_6"/>
<dbReference type="InterPro" id="IPR020095">
    <property type="entry name" value="PsdUridine_synth_TruA_C"/>
</dbReference>
<evidence type="ECO:0000256" key="7">
    <source>
        <dbReference type="RuleBase" id="RU003792"/>
    </source>
</evidence>
<dbReference type="STRING" id="1265313.HRUBRA_01169"/>
<reference evidence="9 10" key="1">
    <citation type="journal article" date="2014" name="Genome Announc.">
        <title>Genome Sequence of Gammaproteobacterial Pseudohaliea rubra Type Strain DSM 19751, Isolated from Coastal Seawater of the Mediterranean Sea.</title>
        <authorList>
            <person name="Spring S."/>
            <person name="Fiebig A."/>
            <person name="Riedel T."/>
            <person name="Goker M."/>
            <person name="Klenk H.P."/>
        </authorList>
    </citation>
    <scope>NUCLEOTIDE SEQUENCE [LARGE SCALE GENOMIC DNA]</scope>
    <source>
        <strain evidence="9 10">DSM 19751</strain>
    </source>
</reference>
<evidence type="ECO:0000256" key="5">
    <source>
        <dbReference type="PIRSR" id="PIRSR001430-1"/>
    </source>
</evidence>
<evidence type="ECO:0000256" key="1">
    <source>
        <dbReference type="ARBA" id="ARBA00009375"/>
    </source>
</evidence>
<dbReference type="PIRSF" id="PIRSF001430">
    <property type="entry name" value="tRNA_psdUrid_synth"/>
    <property type="match status" value="1"/>
</dbReference>
<dbReference type="InterPro" id="IPR020097">
    <property type="entry name" value="PsdUridine_synth_TruA_a/b_dom"/>
</dbReference>
<comment type="similarity">
    <text evidence="1 4 7">Belongs to the tRNA pseudouridine synthase TruA family.</text>
</comment>
<proteinExistence type="inferred from homology"/>
<dbReference type="CDD" id="cd02570">
    <property type="entry name" value="PseudoU_synth_EcTruA"/>
    <property type="match status" value="1"/>
</dbReference>
<dbReference type="AlphaFoldDB" id="A0A095VSG0"/>
<dbReference type="GO" id="GO:0016829">
    <property type="term" value="F:lyase activity"/>
    <property type="evidence" value="ECO:0007669"/>
    <property type="project" value="UniProtKB-KW"/>
</dbReference>
<sequence length="261" mass="28361">MALLVEYDGSAFCGWQSQPHAPSVQDALEAALAAVAATPVRTHCAGRTDTGVHATGQWVHFDDPVGRSAKAWVLGTNANLPGTVRVLHAQAVPVDFHARHSATARRYRYLVTDTPVAPALYRGLVTWRRGSLDAGRMHKAAQLLLGELDFSSFRAAGCQSRTPWRRVEAISVARAGPLLCVDITANAFLHHMVRNIAGALLAIGAGERDADWLERLLACRDRRQGAETAPPDGLYLVAVRYPERFALVPPSRPFLFPFPGD</sequence>
<feature type="domain" description="Pseudouridine synthase I TruA alpha/beta" evidence="8">
    <location>
        <begin position="5"/>
        <end position="99"/>
    </location>
</feature>
<dbReference type="InterPro" id="IPR001406">
    <property type="entry name" value="PsdUridine_synth_TruA"/>
</dbReference>
<feature type="domain" description="Pseudouridine synthase I TruA alpha/beta" evidence="8">
    <location>
        <begin position="140"/>
        <end position="242"/>
    </location>
</feature>
<evidence type="ECO:0000256" key="3">
    <source>
        <dbReference type="ARBA" id="ARBA00023235"/>
    </source>
</evidence>
<organism evidence="9 10">
    <name type="scientific">Pseudohaliea rubra DSM 19751</name>
    <dbReference type="NCBI Taxonomy" id="1265313"/>
    <lineage>
        <taxon>Bacteria</taxon>
        <taxon>Pseudomonadati</taxon>
        <taxon>Pseudomonadota</taxon>
        <taxon>Gammaproteobacteria</taxon>
        <taxon>Cellvibrionales</taxon>
        <taxon>Halieaceae</taxon>
        <taxon>Pseudohaliea</taxon>
    </lineage>
</organism>
<evidence type="ECO:0000313" key="10">
    <source>
        <dbReference type="Proteomes" id="UP000029640"/>
    </source>
</evidence>
<keyword evidence="9" id="KW-0456">Lyase</keyword>
<feature type="active site" description="Nucleophile" evidence="4 5">
    <location>
        <position position="49"/>
    </location>
</feature>
<comment type="catalytic activity">
    <reaction evidence="4 7">
        <text>uridine(38/39/40) in tRNA = pseudouridine(38/39/40) in tRNA</text>
        <dbReference type="Rhea" id="RHEA:22376"/>
        <dbReference type="Rhea" id="RHEA-COMP:10085"/>
        <dbReference type="Rhea" id="RHEA-COMP:10087"/>
        <dbReference type="ChEBI" id="CHEBI:65314"/>
        <dbReference type="ChEBI" id="CHEBI:65315"/>
        <dbReference type="EC" id="5.4.99.12"/>
    </reaction>
</comment>
<evidence type="ECO:0000259" key="8">
    <source>
        <dbReference type="Pfam" id="PF01416"/>
    </source>
</evidence>
<dbReference type="HAMAP" id="MF_00171">
    <property type="entry name" value="TruA"/>
    <property type="match status" value="1"/>
</dbReference>
<evidence type="ECO:0000256" key="4">
    <source>
        <dbReference type="HAMAP-Rule" id="MF_00171"/>
    </source>
</evidence>
<dbReference type="GO" id="GO:0160147">
    <property type="term" value="F:tRNA pseudouridine(38-40) synthase activity"/>
    <property type="evidence" value="ECO:0007669"/>
    <property type="project" value="UniProtKB-EC"/>
</dbReference>
<comment type="function">
    <text evidence="4">Formation of pseudouridine at positions 38, 39 and 40 in the anticodon stem and loop of transfer RNAs.</text>
</comment>
<dbReference type="Pfam" id="PF01416">
    <property type="entry name" value="PseudoU_synth_1"/>
    <property type="match status" value="2"/>
</dbReference>
<keyword evidence="10" id="KW-1185">Reference proteome</keyword>
<feature type="binding site" evidence="4 6">
    <location>
        <position position="107"/>
    </location>
    <ligand>
        <name>substrate</name>
    </ligand>
</feature>
<dbReference type="GO" id="GO:0031119">
    <property type="term" value="P:tRNA pseudouridine synthesis"/>
    <property type="evidence" value="ECO:0007669"/>
    <property type="project" value="UniProtKB-UniRule"/>
</dbReference>
<comment type="subunit">
    <text evidence="4">Homodimer.</text>
</comment>
<dbReference type="Proteomes" id="UP000029640">
    <property type="component" value="Unassembled WGS sequence"/>
</dbReference>